<dbReference type="NCBIfam" id="TIGR00585">
    <property type="entry name" value="mutl"/>
    <property type="match status" value="1"/>
</dbReference>
<dbReference type="PANTHER" id="PTHR10073:SF41">
    <property type="entry name" value="MISMATCH REPAIR PROTEIN, PUTATIVE (AFU_ORTHOLOGUE AFUA_8G05820)-RELATED"/>
    <property type="match status" value="1"/>
</dbReference>
<dbReference type="InParanoid" id="A0A2T3ABG5"/>
<keyword evidence="4" id="KW-0418">Kinase</keyword>
<protein>
    <submittedName>
        <fullName evidence="4">Histidine kinase-like ATPase</fullName>
    </submittedName>
</protein>
<evidence type="ECO:0000256" key="2">
    <source>
        <dbReference type="ARBA" id="ARBA00022763"/>
    </source>
</evidence>
<dbReference type="InterPro" id="IPR014721">
    <property type="entry name" value="Ribsml_uS5_D2-typ_fold_subgr"/>
</dbReference>
<dbReference type="PANTHER" id="PTHR10073">
    <property type="entry name" value="DNA MISMATCH REPAIR PROTEIN MLH, PMS, MUTL"/>
    <property type="match status" value="1"/>
</dbReference>
<dbReference type="Gene3D" id="3.30.565.10">
    <property type="entry name" value="Histidine kinase-like ATPase, C-terminal domain"/>
    <property type="match status" value="1"/>
</dbReference>
<dbReference type="AlphaFoldDB" id="A0A2T3ABG5"/>
<comment type="similarity">
    <text evidence="1">Belongs to the DNA mismatch repair MutL/HexB family.</text>
</comment>
<dbReference type="FunCoup" id="A0A2T3ABG5">
    <property type="interactions" value="64"/>
</dbReference>
<evidence type="ECO:0000256" key="1">
    <source>
        <dbReference type="ARBA" id="ARBA00006082"/>
    </source>
</evidence>
<dbReference type="STRING" id="2025994.A0A2T3ABG5"/>
<dbReference type="InterPro" id="IPR013507">
    <property type="entry name" value="DNA_mismatch_S5_2-like"/>
</dbReference>
<gene>
    <name evidence="4" type="ORF">BD289DRAFT_498002</name>
</gene>
<evidence type="ECO:0000259" key="3">
    <source>
        <dbReference type="SMART" id="SM01340"/>
    </source>
</evidence>
<dbReference type="GO" id="GO:0140664">
    <property type="term" value="F:ATP-dependent DNA damage sensor activity"/>
    <property type="evidence" value="ECO:0007669"/>
    <property type="project" value="InterPro"/>
</dbReference>
<reference evidence="4 5" key="1">
    <citation type="journal article" date="2018" name="Mycol. Prog.">
        <title>Coniella lustricola, a new species from submerged detritus.</title>
        <authorList>
            <person name="Raudabaugh D.B."/>
            <person name="Iturriaga T."/>
            <person name="Carver A."/>
            <person name="Mondo S."/>
            <person name="Pangilinan J."/>
            <person name="Lipzen A."/>
            <person name="He G."/>
            <person name="Amirebrahimi M."/>
            <person name="Grigoriev I.V."/>
            <person name="Miller A.N."/>
        </authorList>
    </citation>
    <scope>NUCLEOTIDE SEQUENCE [LARGE SCALE GENOMIC DNA]</scope>
    <source>
        <strain evidence="4 5">B22-T-1</strain>
    </source>
</reference>
<dbReference type="SMART" id="SM01340">
    <property type="entry name" value="DNA_mis_repair"/>
    <property type="match status" value="1"/>
</dbReference>
<dbReference type="GO" id="GO:0030983">
    <property type="term" value="F:mismatched DNA binding"/>
    <property type="evidence" value="ECO:0007669"/>
    <property type="project" value="InterPro"/>
</dbReference>
<dbReference type="GO" id="GO:0032389">
    <property type="term" value="C:MutLalpha complex"/>
    <property type="evidence" value="ECO:0007669"/>
    <property type="project" value="TreeGrafter"/>
</dbReference>
<sequence length="417" mass="45890">MPIAALPTDVVRQLGSSIAIVTPADLVKELVENAIDASATSIEVLISPDTLDRIEVRDNGHGVHQSDYNALGRSGCTSKIRTFEDIQTLGGTTLGFRGQALASANALGKVAITTRTIDETTAWALQLVPGVGGVETQKRTSGPVGTTVSVRQLFKQLPVRRRLGLKDATRTASNIKQMLYAYAMARPRVRLRFKILGLGTQQSWCYSPRPQANIKEAVIQVFGAETMSQFVAETISSMPNQANDGTEDEQEFVIEAILPKPGQVSSKLPKGSFFAIDSRPVSSHRGTAKLLLATFRSHIAKSALGSEDQKVLKNSLLCVNIHCPSGSYDPNLEPSKNDVSFMSPFTIMELFERLCKKVYHENLGSSLTKTVYRIKQYLDNEIETEAFSSTCQRTRTIHMMKRKETKRSQFHKVSIRG</sequence>
<dbReference type="CDD" id="cd16926">
    <property type="entry name" value="HATPase_MutL-MLH-PMS-like"/>
    <property type="match status" value="1"/>
</dbReference>
<organism evidence="4 5">
    <name type="scientific">Coniella lustricola</name>
    <dbReference type="NCBI Taxonomy" id="2025994"/>
    <lineage>
        <taxon>Eukaryota</taxon>
        <taxon>Fungi</taxon>
        <taxon>Dikarya</taxon>
        <taxon>Ascomycota</taxon>
        <taxon>Pezizomycotina</taxon>
        <taxon>Sordariomycetes</taxon>
        <taxon>Sordariomycetidae</taxon>
        <taxon>Diaporthales</taxon>
        <taxon>Schizoparmaceae</taxon>
        <taxon>Coniella</taxon>
    </lineage>
</organism>
<keyword evidence="5" id="KW-1185">Reference proteome</keyword>
<dbReference type="InterPro" id="IPR020568">
    <property type="entry name" value="Ribosomal_Su5_D2-typ_SF"/>
</dbReference>
<keyword evidence="4" id="KW-0808">Transferase</keyword>
<evidence type="ECO:0000313" key="4">
    <source>
        <dbReference type="EMBL" id="PSR90457.1"/>
    </source>
</evidence>
<dbReference type="InterPro" id="IPR002099">
    <property type="entry name" value="MutL/Mlh/PMS"/>
</dbReference>
<dbReference type="OrthoDB" id="10263226at2759"/>
<dbReference type="GO" id="GO:0006298">
    <property type="term" value="P:mismatch repair"/>
    <property type="evidence" value="ECO:0007669"/>
    <property type="project" value="InterPro"/>
</dbReference>
<evidence type="ECO:0000313" key="5">
    <source>
        <dbReference type="Proteomes" id="UP000241462"/>
    </source>
</evidence>
<dbReference type="InterPro" id="IPR038973">
    <property type="entry name" value="MutL/Mlh/Pms-like"/>
</dbReference>
<dbReference type="SUPFAM" id="SSF54211">
    <property type="entry name" value="Ribosomal protein S5 domain 2-like"/>
    <property type="match status" value="1"/>
</dbReference>
<name>A0A2T3ABG5_9PEZI</name>
<dbReference type="GO" id="GO:0016301">
    <property type="term" value="F:kinase activity"/>
    <property type="evidence" value="ECO:0007669"/>
    <property type="project" value="UniProtKB-KW"/>
</dbReference>
<dbReference type="GO" id="GO:0061982">
    <property type="term" value="P:meiosis I cell cycle process"/>
    <property type="evidence" value="ECO:0007669"/>
    <property type="project" value="UniProtKB-ARBA"/>
</dbReference>
<dbReference type="GO" id="GO:0005524">
    <property type="term" value="F:ATP binding"/>
    <property type="evidence" value="ECO:0007669"/>
    <property type="project" value="InterPro"/>
</dbReference>
<dbReference type="Pfam" id="PF13589">
    <property type="entry name" value="HATPase_c_3"/>
    <property type="match status" value="1"/>
</dbReference>
<proteinExistence type="inferred from homology"/>
<dbReference type="SUPFAM" id="SSF55874">
    <property type="entry name" value="ATPase domain of HSP90 chaperone/DNA topoisomerase II/histidine kinase"/>
    <property type="match status" value="1"/>
</dbReference>
<dbReference type="FunFam" id="3.30.565.10:FF:000017">
    <property type="entry name" value="PMS1 homolog 1, mismatch repair system component"/>
    <property type="match status" value="1"/>
</dbReference>
<dbReference type="Gene3D" id="3.30.230.10">
    <property type="match status" value="1"/>
</dbReference>
<accession>A0A2T3ABG5</accession>
<keyword evidence="2" id="KW-0227">DNA damage</keyword>
<dbReference type="GO" id="GO:0016887">
    <property type="term" value="F:ATP hydrolysis activity"/>
    <property type="evidence" value="ECO:0007669"/>
    <property type="project" value="InterPro"/>
</dbReference>
<dbReference type="EMBL" id="KZ678419">
    <property type="protein sequence ID" value="PSR90457.1"/>
    <property type="molecule type" value="Genomic_DNA"/>
</dbReference>
<feature type="domain" description="DNA mismatch repair protein S5" evidence="3">
    <location>
        <begin position="218"/>
        <end position="360"/>
    </location>
</feature>
<dbReference type="InterPro" id="IPR036890">
    <property type="entry name" value="HATPase_C_sf"/>
</dbReference>
<dbReference type="Proteomes" id="UP000241462">
    <property type="component" value="Unassembled WGS sequence"/>
</dbReference>